<evidence type="ECO:0000313" key="2">
    <source>
        <dbReference type="EMBL" id="MEQ0560555.1"/>
    </source>
</evidence>
<name>A0ABV0LE27_9PSEU</name>
<dbReference type="EMBL" id="JBDZYD010000005">
    <property type="protein sequence ID" value="MEQ0560555.1"/>
    <property type="molecule type" value="Genomic_DNA"/>
</dbReference>
<proteinExistence type="predicted"/>
<sequence length="331" mass="35738">MIQTYNPIIRRTELARFRITTPLRAPDLGTALVLERAVGDPLVVRHGERVPDARTGNYRRVCLVDVATRGLSFTVNAAGSDAAFPFSVTVRFACRVTDPVAIARDDVQDMTAALVPSLSAVVREVAAGFDALHPTAAESAVTRRLNSAHPMPTIELSGYTVAVSVVDAEDFVTTQRKIRVRKMNYDAMRPIAGGSREDMLAHLMSLDDGNPMSLLDRERREREADTKAKLDALRILMGEEREGFDAAEVRKQVLEEFFPGGPSTSRRGSIRERLSAASRSALPGGSVVEGNLPAADEGAATSTEPAKPATEARRTSRIRGTMGPSAPSGNQ</sequence>
<gene>
    <name evidence="2" type="ORF">ABJI51_15825</name>
</gene>
<feature type="region of interest" description="Disordered" evidence="1">
    <location>
        <begin position="258"/>
        <end position="331"/>
    </location>
</feature>
<reference evidence="2 3" key="1">
    <citation type="submission" date="2024-05" db="EMBL/GenBank/DDBJ databases">
        <authorList>
            <person name="Zhao H."/>
            <person name="Xu Y."/>
            <person name="Lin S."/>
            <person name="Spain J.C."/>
            <person name="Zhou N.-Y."/>
        </authorList>
    </citation>
    <scope>NUCLEOTIDE SEQUENCE [LARGE SCALE GENOMIC DNA]</scope>
    <source>
        <strain evidence="2 3">NEAU-NG30</strain>
    </source>
</reference>
<comment type="caution">
    <text evidence="2">The sequence shown here is derived from an EMBL/GenBank/DDBJ whole genome shotgun (WGS) entry which is preliminary data.</text>
</comment>
<organism evidence="2 3">
    <name type="scientific">Amycolatopsis melonis</name>
    <dbReference type="NCBI Taxonomy" id="3156488"/>
    <lineage>
        <taxon>Bacteria</taxon>
        <taxon>Bacillati</taxon>
        <taxon>Actinomycetota</taxon>
        <taxon>Actinomycetes</taxon>
        <taxon>Pseudonocardiales</taxon>
        <taxon>Pseudonocardiaceae</taxon>
        <taxon>Amycolatopsis</taxon>
    </lineage>
</organism>
<keyword evidence="3" id="KW-1185">Reference proteome</keyword>
<dbReference type="RefSeq" id="WP_348951487.1">
    <property type="nucleotide sequence ID" value="NZ_JBDZYD010000005.1"/>
</dbReference>
<evidence type="ECO:0008006" key="4">
    <source>
        <dbReference type="Google" id="ProtNLM"/>
    </source>
</evidence>
<dbReference type="Proteomes" id="UP001440984">
    <property type="component" value="Unassembled WGS sequence"/>
</dbReference>
<evidence type="ECO:0000256" key="1">
    <source>
        <dbReference type="SAM" id="MobiDB-lite"/>
    </source>
</evidence>
<evidence type="ECO:0000313" key="3">
    <source>
        <dbReference type="Proteomes" id="UP001440984"/>
    </source>
</evidence>
<accession>A0ABV0LE27</accession>
<protein>
    <recommendedName>
        <fullName evidence="4">PE-PGRS family protein</fullName>
    </recommendedName>
</protein>